<dbReference type="EMBL" id="FOHN01000010">
    <property type="protein sequence ID" value="SET18618.1"/>
    <property type="molecule type" value="Genomic_DNA"/>
</dbReference>
<dbReference type="AlphaFoldDB" id="A0A1I0CGA3"/>
<evidence type="ECO:0000313" key="4">
    <source>
        <dbReference type="EMBL" id="SET18618.1"/>
    </source>
</evidence>
<protein>
    <submittedName>
        <fullName evidence="4">Endonuclease I</fullName>
    </submittedName>
</protein>
<dbReference type="PANTHER" id="PTHR33607">
    <property type="entry name" value="ENDONUCLEASE-1"/>
    <property type="match status" value="1"/>
</dbReference>
<feature type="compositionally biased region" description="Polar residues" evidence="3">
    <location>
        <begin position="263"/>
        <end position="281"/>
    </location>
</feature>
<dbReference type="PANTHER" id="PTHR33607:SF2">
    <property type="entry name" value="ENDONUCLEASE-1"/>
    <property type="match status" value="1"/>
</dbReference>
<dbReference type="GO" id="GO:0004519">
    <property type="term" value="F:endonuclease activity"/>
    <property type="evidence" value="ECO:0007669"/>
    <property type="project" value="UniProtKB-KW"/>
</dbReference>
<dbReference type="Proteomes" id="UP000199800">
    <property type="component" value="Unassembled WGS sequence"/>
</dbReference>
<dbReference type="SUPFAM" id="SSF54060">
    <property type="entry name" value="His-Me finger endonucleases"/>
    <property type="match status" value="1"/>
</dbReference>
<dbReference type="InterPro" id="IPR044925">
    <property type="entry name" value="His-Me_finger_sf"/>
</dbReference>
<dbReference type="Pfam" id="PF04231">
    <property type="entry name" value="Endonuclease_1"/>
    <property type="match status" value="1"/>
</dbReference>
<keyword evidence="1" id="KW-0540">Nuclease</keyword>
<dbReference type="GO" id="GO:0016787">
    <property type="term" value="F:hydrolase activity"/>
    <property type="evidence" value="ECO:0007669"/>
    <property type="project" value="UniProtKB-KW"/>
</dbReference>
<evidence type="ECO:0000256" key="2">
    <source>
        <dbReference type="ARBA" id="ARBA00022801"/>
    </source>
</evidence>
<organism evidence="4 5">
    <name type="scientific">[Clostridium] polysaccharolyticum</name>
    <dbReference type="NCBI Taxonomy" id="29364"/>
    <lineage>
        <taxon>Bacteria</taxon>
        <taxon>Bacillati</taxon>
        <taxon>Bacillota</taxon>
        <taxon>Clostridia</taxon>
        <taxon>Lachnospirales</taxon>
        <taxon>Lachnospiraceae</taxon>
    </lineage>
</organism>
<keyword evidence="4" id="KW-0255">Endonuclease</keyword>
<feature type="region of interest" description="Disordered" evidence="3">
    <location>
        <begin position="263"/>
        <end position="295"/>
    </location>
</feature>
<sequence>MAYNTGIRDQIATSLSTAASSYYTGSYSYSSLSALSGSSLKSRLYTLMNSTMTKSVTYKSLTTYWPYTDAEKGKSGTVLFYSDEYSTSFNREHVWPKSRGSFYQIKGGCDLHHLRPANAAVNSTRGNHTMGNLNHKGTAVTYSGKTVGWLDTGADMFEPLDNVKGDVARIYLYMYVRWQQPNLYQDVAKSELPAMDSDDSANDGQAVIESLDTLLSWMASDPVDTWEMSRNDLTQDIQGNRNVFIDYPELAWKLFGKTVPSNLTTPSKNSGASTTVPSTKPSVRPSAAPTTTPAEKGVYKRISSVSEIGTGGQFVLVGVNGNYTRAMSNTLNSGRMAGKAVTISNNTISNPDSSIVWTLKQQSAAGRYSLYNSAAGKYLVINANSTTGFAFTSTPAYYFDAANAADKASNAIYLSTTATGKRNISIYQTDFRAYAKANYYPLYLYKLS</sequence>
<dbReference type="RefSeq" id="WP_177180695.1">
    <property type="nucleotide sequence ID" value="NZ_FOHN01000010.1"/>
</dbReference>
<keyword evidence="5" id="KW-1185">Reference proteome</keyword>
<gene>
    <name evidence="4" type="ORF">SAMN04487772_1103</name>
</gene>
<dbReference type="InterPro" id="IPR007346">
    <property type="entry name" value="Endonuclease-I"/>
</dbReference>
<evidence type="ECO:0000256" key="3">
    <source>
        <dbReference type="SAM" id="MobiDB-lite"/>
    </source>
</evidence>
<keyword evidence="2" id="KW-0378">Hydrolase</keyword>
<reference evidence="4 5" key="1">
    <citation type="submission" date="2016-10" db="EMBL/GenBank/DDBJ databases">
        <authorList>
            <person name="de Groot N.N."/>
        </authorList>
    </citation>
    <scope>NUCLEOTIDE SEQUENCE [LARGE SCALE GENOMIC DNA]</scope>
    <source>
        <strain evidence="4 5">DSM 1801</strain>
    </source>
</reference>
<accession>A0A1I0CGA3</accession>
<name>A0A1I0CGA3_9FIRM</name>
<evidence type="ECO:0000256" key="1">
    <source>
        <dbReference type="ARBA" id="ARBA00022722"/>
    </source>
</evidence>
<evidence type="ECO:0000313" key="5">
    <source>
        <dbReference type="Proteomes" id="UP000199800"/>
    </source>
</evidence>
<proteinExistence type="predicted"/>